<comment type="caution">
    <text evidence="2">The sequence shown here is derived from an EMBL/GenBank/DDBJ whole genome shotgun (WGS) entry which is preliminary data.</text>
</comment>
<keyword evidence="1" id="KW-0732">Signal</keyword>
<dbReference type="Proteomes" id="UP000186549">
    <property type="component" value="Unassembled WGS sequence"/>
</dbReference>
<feature type="chain" id="PRO_5011959777" evidence="1">
    <location>
        <begin position="20"/>
        <end position="134"/>
    </location>
</feature>
<protein>
    <submittedName>
        <fullName evidence="2">Thioredoxin</fullName>
    </submittedName>
</protein>
<reference evidence="2 3" key="1">
    <citation type="journal article" date="2016" name="Nat. Biotechnol.">
        <title>Measurement of bacterial replication rates in microbial communities.</title>
        <authorList>
            <person name="Brown C.T."/>
            <person name="Olm M.R."/>
            <person name="Thomas B.C."/>
            <person name="Banfield J.F."/>
        </authorList>
    </citation>
    <scope>NUCLEOTIDE SEQUENCE [LARGE SCALE GENOMIC DNA]</scope>
    <source>
        <strain evidence="2">45_41</strain>
    </source>
</reference>
<proteinExistence type="predicted"/>
<evidence type="ECO:0000313" key="2">
    <source>
        <dbReference type="EMBL" id="OKZ40175.1"/>
    </source>
</evidence>
<dbReference type="AlphaFoldDB" id="A0A1Q6IH54"/>
<sequence>MKRFLFLTIACLFSICGMAQIVADTYVEVLYFHGKQRCVTCKAIEKYTKEVVNADLAELVKNGKLRFKEVDISTPEGEKLAEKYRVSWSSLYVNKWKNGKEERNDMTRFGFQNARNNISAFKKELKQKINQLLK</sequence>
<dbReference type="InterPro" id="IPR047698">
    <property type="entry name" value="ArsF-like"/>
</dbReference>
<accession>A0A1Q6IH54</accession>
<dbReference type="NCBIfam" id="NF040494">
    <property type="entry name" value="nitrored_ArsF"/>
    <property type="match status" value="1"/>
</dbReference>
<dbReference type="EMBL" id="MNQU01000022">
    <property type="protein sequence ID" value="OKZ40175.1"/>
    <property type="molecule type" value="Genomic_DNA"/>
</dbReference>
<organism evidence="2 3">
    <name type="scientific">Bacteroides uniformis</name>
    <dbReference type="NCBI Taxonomy" id="820"/>
    <lineage>
        <taxon>Bacteria</taxon>
        <taxon>Pseudomonadati</taxon>
        <taxon>Bacteroidota</taxon>
        <taxon>Bacteroidia</taxon>
        <taxon>Bacteroidales</taxon>
        <taxon>Bacteroidaceae</taxon>
        <taxon>Bacteroides</taxon>
    </lineage>
</organism>
<feature type="signal peptide" evidence="1">
    <location>
        <begin position="1"/>
        <end position="19"/>
    </location>
</feature>
<evidence type="ECO:0000313" key="3">
    <source>
        <dbReference type="Proteomes" id="UP000186549"/>
    </source>
</evidence>
<gene>
    <name evidence="2" type="ORF">BHV79_01065</name>
</gene>
<dbReference type="Gene3D" id="3.40.30.10">
    <property type="entry name" value="Glutaredoxin"/>
    <property type="match status" value="1"/>
</dbReference>
<name>A0A1Q6IH54_BACUN</name>
<evidence type="ECO:0000256" key="1">
    <source>
        <dbReference type="SAM" id="SignalP"/>
    </source>
</evidence>